<dbReference type="GO" id="GO:0000977">
    <property type="term" value="F:RNA polymerase II transcription regulatory region sequence-specific DNA binding"/>
    <property type="evidence" value="ECO:0007669"/>
    <property type="project" value="TreeGrafter"/>
</dbReference>
<evidence type="ECO:0000256" key="1">
    <source>
        <dbReference type="ARBA" id="ARBA00004123"/>
    </source>
</evidence>
<reference evidence="9" key="2">
    <citation type="submission" date="2015-11" db="EMBL/GenBank/DDBJ databases">
        <authorList>
            <person name="Zhang Y."/>
            <person name="Guo Z."/>
        </authorList>
    </citation>
    <scope>NUCLEOTIDE SEQUENCE</scope>
</reference>
<evidence type="ECO:0000256" key="4">
    <source>
        <dbReference type="ARBA" id="ARBA00023242"/>
    </source>
</evidence>
<dbReference type="Pfam" id="PF00046">
    <property type="entry name" value="Homeodomain"/>
    <property type="match status" value="2"/>
</dbReference>
<dbReference type="Proteomes" id="UP000017246">
    <property type="component" value="Unassembled WGS sequence"/>
</dbReference>
<dbReference type="GO" id="GO:0000981">
    <property type="term" value="F:DNA-binding transcription factor activity, RNA polymerase II-specific"/>
    <property type="evidence" value="ECO:0007669"/>
    <property type="project" value="TreeGrafter"/>
</dbReference>
<dbReference type="PROSITE" id="PS50071">
    <property type="entry name" value="HOMEOBOX_2"/>
    <property type="match status" value="2"/>
</dbReference>
<evidence type="ECO:0000256" key="5">
    <source>
        <dbReference type="PROSITE-ProRule" id="PRU00108"/>
    </source>
</evidence>
<dbReference type="PANTHER" id="PTHR46123">
    <property type="entry name" value="MIX-TYPE HOMEOBOX GENE 1-RELATED"/>
    <property type="match status" value="1"/>
</dbReference>
<protein>
    <submittedName>
        <fullName evidence="9">Homeobox protein</fullName>
    </submittedName>
</protein>
<organism evidence="9 10">
    <name type="scientific">Echinococcus multilocularis</name>
    <name type="common">Fox tapeworm</name>
    <dbReference type="NCBI Taxonomy" id="6211"/>
    <lineage>
        <taxon>Eukaryota</taxon>
        <taxon>Metazoa</taxon>
        <taxon>Spiralia</taxon>
        <taxon>Lophotrochozoa</taxon>
        <taxon>Platyhelminthes</taxon>
        <taxon>Cestoda</taxon>
        <taxon>Eucestoda</taxon>
        <taxon>Cyclophyllidea</taxon>
        <taxon>Taeniidae</taxon>
        <taxon>Echinococcus</taxon>
    </lineage>
</organism>
<dbReference type="CDD" id="cd00086">
    <property type="entry name" value="homeodomain"/>
    <property type="match status" value="2"/>
</dbReference>
<feature type="domain" description="Homeobox" evidence="8">
    <location>
        <begin position="109"/>
        <end position="169"/>
    </location>
</feature>
<reference evidence="9" key="1">
    <citation type="journal article" date="2013" name="Nature">
        <title>The genomes of four tapeworm species reveal adaptations to parasitism.</title>
        <authorList>
            <person name="Tsai I.J."/>
            <person name="Zarowiecki M."/>
            <person name="Holroyd N."/>
            <person name="Garciarrubio A."/>
            <person name="Sanchez-Flores A."/>
            <person name="Brooks K.L."/>
            <person name="Tracey A."/>
            <person name="Bobes R.J."/>
            <person name="Fragoso G."/>
            <person name="Sciutto E."/>
            <person name="Aslett M."/>
            <person name="Beasley H."/>
            <person name="Bennett H.M."/>
            <person name="Cai J."/>
            <person name="Camicia F."/>
            <person name="Clark R."/>
            <person name="Cucher M."/>
            <person name="De Silva N."/>
            <person name="Day T.A."/>
            <person name="Deplazes P."/>
            <person name="Estrada K."/>
            <person name="Fernandez C."/>
            <person name="Holland P.W."/>
            <person name="Hou J."/>
            <person name="Hu S."/>
            <person name="Huckvale T."/>
            <person name="Hung S.S."/>
            <person name="Kamenetzky L."/>
            <person name="Keane J.A."/>
            <person name="Kiss F."/>
            <person name="Koziol U."/>
            <person name="Lambert O."/>
            <person name="Liu K."/>
            <person name="Luo X."/>
            <person name="Luo Y."/>
            <person name="Macchiaroli N."/>
            <person name="Nichol S."/>
            <person name="Paps J."/>
            <person name="Parkinson J."/>
            <person name="Pouchkina-Stantcheva N."/>
            <person name="Riddiford N."/>
            <person name="Rosenzvit M."/>
            <person name="Salinas G."/>
            <person name="Wasmuth J.D."/>
            <person name="Zamanian M."/>
            <person name="Zheng Y."/>
            <person name="Cai X."/>
            <person name="Soberon X."/>
            <person name="Olson P.D."/>
            <person name="Laclette J.P."/>
            <person name="Brehm K."/>
            <person name="Berriman M."/>
            <person name="Garciarrubio A."/>
            <person name="Bobes R.J."/>
            <person name="Fragoso G."/>
            <person name="Sanchez-Flores A."/>
            <person name="Estrada K."/>
            <person name="Cevallos M.A."/>
            <person name="Morett E."/>
            <person name="Gonzalez V."/>
            <person name="Portillo T."/>
            <person name="Ochoa-Leyva A."/>
            <person name="Jose M.V."/>
            <person name="Sciutto E."/>
            <person name="Landa A."/>
            <person name="Jimenez L."/>
            <person name="Valdes V."/>
            <person name="Carrero J.C."/>
            <person name="Larralde C."/>
            <person name="Morales-Montor J."/>
            <person name="Limon-Lason J."/>
            <person name="Soberon X."/>
            <person name="Laclette J.P."/>
        </authorList>
    </citation>
    <scope>NUCLEOTIDE SEQUENCE [LARGE SCALE GENOMIC DNA]</scope>
</reference>
<comment type="subcellular location">
    <subcellularLocation>
        <location evidence="1 5 6">Nucleus</location>
    </subcellularLocation>
</comment>
<evidence type="ECO:0000256" key="3">
    <source>
        <dbReference type="ARBA" id="ARBA00023155"/>
    </source>
</evidence>
<dbReference type="InterPro" id="IPR001356">
    <property type="entry name" value="HD"/>
</dbReference>
<evidence type="ECO:0000313" key="9">
    <source>
        <dbReference type="EMBL" id="CDS35425.1"/>
    </source>
</evidence>
<dbReference type="SUPFAM" id="SSF46689">
    <property type="entry name" value="Homeodomain-like"/>
    <property type="match status" value="2"/>
</dbReference>
<dbReference type="eggNOG" id="KOG0490">
    <property type="taxonomic scope" value="Eukaryota"/>
</dbReference>
<dbReference type="AlphaFoldDB" id="A0A068XX75"/>
<dbReference type="SMART" id="SM00389">
    <property type="entry name" value="HOX"/>
    <property type="match status" value="2"/>
</dbReference>
<evidence type="ECO:0000256" key="2">
    <source>
        <dbReference type="ARBA" id="ARBA00023125"/>
    </source>
</evidence>
<keyword evidence="3 5" id="KW-0371">Homeobox</keyword>
<feature type="region of interest" description="Disordered" evidence="7">
    <location>
        <begin position="1"/>
        <end position="21"/>
    </location>
</feature>
<feature type="compositionally biased region" description="Polar residues" evidence="7">
    <location>
        <begin position="71"/>
        <end position="93"/>
    </location>
</feature>
<feature type="DNA-binding region" description="Homeobox" evidence="5">
    <location>
        <begin position="111"/>
        <end position="170"/>
    </location>
</feature>
<dbReference type="OrthoDB" id="6097457at2759"/>
<dbReference type="STRING" id="6211.A0A068XX75"/>
<sequence length="290" mass="32031">MEDQADVGGCSTAKTSRRQKTVWQAKQKEVLLSVFAKTPYPSFRTRQELAREFGVPESSIRVWFQNRRNRTGMSRKTSKQTTAGSSHEASQQPPEKLVARVQQARGPPSERRRPRTRLSPAQISMLVQAFEISPSPDYATRVQLALSTGLPEDTVHIWFQNRKARQKGRAGGSTAKGEDLPASPGPERAPGASCCIEQEASRDSLLTSGSAGGQCAEALMSRPELTFFTEAYPESSNSCPVQLFLEQLARTVEEEQGPAALDPDVPWEQIEPTLEAPLTEEEYQALLDDI</sequence>
<evidence type="ECO:0000256" key="7">
    <source>
        <dbReference type="SAM" id="MobiDB-lite"/>
    </source>
</evidence>
<accession>A0A068XX75</accession>
<feature type="domain" description="Homeobox" evidence="8">
    <location>
        <begin position="14"/>
        <end position="74"/>
    </location>
</feature>
<proteinExistence type="predicted"/>
<keyword evidence="2 5" id="KW-0238">DNA-binding</keyword>
<name>A0A068XX75_ECHMU</name>
<dbReference type="Gene3D" id="1.10.10.60">
    <property type="entry name" value="Homeodomain-like"/>
    <property type="match status" value="2"/>
</dbReference>
<dbReference type="InterPro" id="IPR009057">
    <property type="entry name" value="Homeodomain-like_sf"/>
</dbReference>
<keyword evidence="4 5" id="KW-0539">Nucleus</keyword>
<evidence type="ECO:0000313" key="10">
    <source>
        <dbReference type="Proteomes" id="UP000017246"/>
    </source>
</evidence>
<feature type="region of interest" description="Disordered" evidence="7">
    <location>
        <begin position="162"/>
        <end position="193"/>
    </location>
</feature>
<gene>
    <name evidence="9" type="ORF">EmuJ_000280300</name>
</gene>
<evidence type="ECO:0000256" key="6">
    <source>
        <dbReference type="RuleBase" id="RU000682"/>
    </source>
</evidence>
<dbReference type="GO" id="GO:0005634">
    <property type="term" value="C:nucleus"/>
    <property type="evidence" value="ECO:0007669"/>
    <property type="project" value="UniProtKB-SubCell"/>
</dbReference>
<feature type="region of interest" description="Disordered" evidence="7">
    <location>
        <begin position="64"/>
        <end position="120"/>
    </location>
</feature>
<dbReference type="PANTHER" id="PTHR46123:SF7">
    <property type="entry name" value="DOUBLE HOMEOBOX PROTEIN A"/>
    <property type="match status" value="1"/>
</dbReference>
<feature type="DNA-binding region" description="Homeobox" evidence="5">
    <location>
        <begin position="16"/>
        <end position="75"/>
    </location>
</feature>
<dbReference type="InterPro" id="IPR051306">
    <property type="entry name" value="Homeobox_regulator"/>
</dbReference>
<evidence type="ECO:0000259" key="8">
    <source>
        <dbReference type="PROSITE" id="PS50071"/>
    </source>
</evidence>
<keyword evidence="10" id="KW-1185">Reference proteome</keyword>
<dbReference type="EMBL" id="LN902771">
    <property type="protein sequence ID" value="CDS35425.1"/>
    <property type="molecule type" value="Genomic_DNA"/>
</dbReference>